<comment type="caution">
    <text evidence="4">The sequence shown here is derived from an EMBL/GenBank/DDBJ whole genome shotgun (WGS) entry which is preliminary data.</text>
</comment>
<dbReference type="RefSeq" id="WP_060698841.1">
    <property type="nucleotide sequence ID" value="NZ_JAGQFH010000023.1"/>
</dbReference>
<keyword evidence="5" id="KW-1185">Reference proteome</keyword>
<evidence type="ECO:0000256" key="1">
    <source>
        <dbReference type="SAM" id="MobiDB-lite"/>
    </source>
</evidence>
<keyword evidence="3" id="KW-0449">Lipoprotein</keyword>
<accession>A0ABD4QKW4</accession>
<sequence>MKNIIKIICVLVLVIAISVILLILQFDKKKESNDAGGRNIVEEREKSDQEKAEEFAEKMKPKIEEHLHKRDIHHFIKTITFEKGVTINPMGDIMIDGYVNDEPEKYGFSASLQYRAKKIGSMSYDPDLSDRFENWDDFDPQVKEDFLNSLSEKEREQYLKDIGEKE</sequence>
<organism evidence="4 6">
    <name type="scientific">Bacillus australimaris</name>
    <dbReference type="NCBI Taxonomy" id="1326968"/>
    <lineage>
        <taxon>Bacteria</taxon>
        <taxon>Bacillati</taxon>
        <taxon>Bacillota</taxon>
        <taxon>Bacilli</taxon>
        <taxon>Bacillales</taxon>
        <taxon>Bacillaceae</taxon>
        <taxon>Bacillus</taxon>
    </lineage>
</organism>
<evidence type="ECO:0000313" key="6">
    <source>
        <dbReference type="Proteomes" id="UP000676804"/>
    </source>
</evidence>
<keyword evidence="2" id="KW-1133">Transmembrane helix</keyword>
<proteinExistence type="predicted"/>
<dbReference type="Gene3D" id="3.10.450.130">
    <property type="entry name" value="folded 79 residue fragment of lin0334 like domains"/>
    <property type="match status" value="1"/>
</dbReference>
<name>A0ABD4QKW4_9BACI</name>
<evidence type="ECO:0000313" key="3">
    <source>
        <dbReference type="EMBL" id="KPN14137.1"/>
    </source>
</evidence>
<evidence type="ECO:0000256" key="2">
    <source>
        <dbReference type="SAM" id="Phobius"/>
    </source>
</evidence>
<dbReference type="Proteomes" id="UP000676804">
    <property type="component" value="Unassembled WGS sequence"/>
</dbReference>
<reference evidence="4 6" key="2">
    <citation type="submission" date="2021-04" db="EMBL/GenBank/DDBJ databases">
        <title>Isolation of newly marine bacteria for enzymatic activity.</title>
        <authorList>
            <person name="Hadi W.A.M."/>
            <person name="Nair A.J.J."/>
            <person name="Edwin B.T."/>
        </authorList>
    </citation>
    <scope>NUCLEOTIDE SEQUENCE [LARGE SCALE GENOMIC DNA]</scope>
    <source>
        <strain evidence="4 6">B28A</strain>
    </source>
</reference>
<keyword evidence="2" id="KW-0472">Membrane</keyword>
<feature type="transmembrane region" description="Helical" evidence="2">
    <location>
        <begin position="7"/>
        <end position="26"/>
    </location>
</feature>
<dbReference type="Proteomes" id="UP000050272">
    <property type="component" value="Unassembled WGS sequence"/>
</dbReference>
<dbReference type="AlphaFoldDB" id="A0ABD4QKW4"/>
<evidence type="ECO:0000313" key="4">
    <source>
        <dbReference type="EMBL" id="MBR8690338.1"/>
    </source>
</evidence>
<protein>
    <submittedName>
        <fullName evidence="4">DUF1433 domain-containing protein</fullName>
    </submittedName>
    <submittedName>
        <fullName evidence="3">Secreted lipoprotein</fullName>
    </submittedName>
</protein>
<feature type="region of interest" description="Disordered" evidence="1">
    <location>
        <begin position="33"/>
        <end position="56"/>
    </location>
</feature>
<gene>
    <name evidence="3" type="ORF">AKG37_08680</name>
    <name evidence="4" type="ORF">KCQ59_11135</name>
</gene>
<keyword evidence="2" id="KW-0812">Transmembrane</keyword>
<feature type="compositionally biased region" description="Basic and acidic residues" evidence="1">
    <location>
        <begin position="40"/>
        <end position="56"/>
    </location>
</feature>
<reference evidence="3 5" key="1">
    <citation type="submission" date="2015-07" db="EMBL/GenBank/DDBJ databases">
        <title>Bacillus zhangzhouensis sp. nov. and Bacillus nanhaiticus sp. nov.</title>
        <authorList>
            <person name="Liu Y."/>
            <person name="Lai Q."/>
            <person name="Shao Z."/>
        </authorList>
    </citation>
    <scope>NUCLEOTIDE SEQUENCE [LARGE SCALE GENOMIC DNA]</scope>
    <source>
        <strain evidence="3 5">NH7I_1</strain>
    </source>
</reference>
<dbReference type="EMBL" id="LGYN01000023">
    <property type="protein sequence ID" value="KPN14137.1"/>
    <property type="molecule type" value="Genomic_DNA"/>
</dbReference>
<dbReference type="EMBL" id="JAGQFH010000023">
    <property type="protein sequence ID" value="MBR8690338.1"/>
    <property type="molecule type" value="Genomic_DNA"/>
</dbReference>
<evidence type="ECO:0000313" key="5">
    <source>
        <dbReference type="Proteomes" id="UP000050272"/>
    </source>
</evidence>